<proteinExistence type="predicted"/>
<dbReference type="SUPFAM" id="SSF53474">
    <property type="entry name" value="alpha/beta-Hydrolases"/>
    <property type="match status" value="1"/>
</dbReference>
<gene>
    <name evidence="1" type="ORF">EU557_21385</name>
</gene>
<dbReference type="Gene3D" id="3.40.50.1820">
    <property type="entry name" value="alpha/beta hydrolase"/>
    <property type="match status" value="1"/>
</dbReference>
<name>A0A4Z0ME92_9BACT</name>
<dbReference type="AlphaFoldDB" id="A0A4Z0ME92"/>
<organism evidence="1 2">
    <name type="scientific">Hymenobacter wooponensis</name>
    <dbReference type="NCBI Taxonomy" id="1525360"/>
    <lineage>
        <taxon>Bacteria</taxon>
        <taxon>Pseudomonadati</taxon>
        <taxon>Bacteroidota</taxon>
        <taxon>Cytophagia</taxon>
        <taxon>Cytophagales</taxon>
        <taxon>Hymenobacteraceae</taxon>
        <taxon>Hymenobacter</taxon>
    </lineage>
</organism>
<reference evidence="1 2" key="1">
    <citation type="submission" date="2019-04" db="EMBL/GenBank/DDBJ databases">
        <authorList>
            <person name="Feng G."/>
            <person name="Zhang J."/>
            <person name="Zhu H."/>
        </authorList>
    </citation>
    <scope>NUCLEOTIDE SEQUENCE [LARGE SCALE GENOMIC DNA]</scope>
    <source>
        <strain evidence="1 2">JCM 19491</strain>
    </source>
</reference>
<dbReference type="EMBL" id="SRKZ01000007">
    <property type="protein sequence ID" value="TGD77851.1"/>
    <property type="molecule type" value="Genomic_DNA"/>
</dbReference>
<evidence type="ECO:0008006" key="3">
    <source>
        <dbReference type="Google" id="ProtNLM"/>
    </source>
</evidence>
<keyword evidence="2" id="KW-1185">Reference proteome</keyword>
<accession>A0A4Z0ME92</accession>
<dbReference type="Proteomes" id="UP000298284">
    <property type="component" value="Unassembled WGS sequence"/>
</dbReference>
<evidence type="ECO:0000313" key="2">
    <source>
        <dbReference type="Proteomes" id="UP000298284"/>
    </source>
</evidence>
<protein>
    <recommendedName>
        <fullName evidence="3">Phospholipase</fullName>
    </recommendedName>
</protein>
<evidence type="ECO:0000313" key="1">
    <source>
        <dbReference type="EMBL" id="TGD77851.1"/>
    </source>
</evidence>
<dbReference type="OrthoDB" id="595091at2"/>
<sequence>MQPQFFTTPRTARYISLGEPGPGIQHVWFCLHGREQSLQDFASQLVNLDTPERLLVLPEGLSRYALPALDTTPETAATVASWLAPDSSEADLADLTVYLNGLAAQVLAACPPNTPVTVLGFGHGAAIACRWLAAGRIPYDRLVLYASIFPAEIDRQATLAALPNRPVTVVTTTTDTFTSEAAGEGLVQDLQAAGLTAQLRYVSEGPLTLAALGASGEVPADPPSPAQ</sequence>
<dbReference type="RefSeq" id="WP_135532525.1">
    <property type="nucleotide sequence ID" value="NZ_SRKZ01000007.1"/>
</dbReference>
<comment type="caution">
    <text evidence="1">The sequence shown here is derived from an EMBL/GenBank/DDBJ whole genome shotgun (WGS) entry which is preliminary data.</text>
</comment>
<dbReference type="InterPro" id="IPR029058">
    <property type="entry name" value="AB_hydrolase_fold"/>
</dbReference>